<dbReference type="AlphaFoldDB" id="A0A212JR84"/>
<proteinExistence type="predicted"/>
<dbReference type="EMBL" id="FLUL01000001">
    <property type="protein sequence ID" value="SBW01795.1"/>
    <property type="molecule type" value="Genomic_DNA"/>
</dbReference>
<sequence length="41" mass="4617">MKRVGSSDGISGEPTIYVVPVSPTVIKRKKLNKSPFYVFYQ</sequence>
<protein>
    <submittedName>
        <fullName evidence="1">Uncharacterized protein</fullName>
    </submittedName>
</protein>
<gene>
    <name evidence="1" type="ORF">KL86DYS2_12119</name>
</gene>
<evidence type="ECO:0000313" key="1">
    <source>
        <dbReference type="EMBL" id="SBW01795.1"/>
    </source>
</evidence>
<organism evidence="1">
    <name type="scientific">uncultured Dysgonomonas sp</name>
    <dbReference type="NCBI Taxonomy" id="206096"/>
    <lineage>
        <taxon>Bacteria</taxon>
        <taxon>Pseudomonadati</taxon>
        <taxon>Bacteroidota</taxon>
        <taxon>Bacteroidia</taxon>
        <taxon>Bacteroidales</taxon>
        <taxon>Dysgonomonadaceae</taxon>
        <taxon>Dysgonomonas</taxon>
        <taxon>environmental samples</taxon>
    </lineage>
</organism>
<name>A0A212JR84_9BACT</name>
<reference evidence="1" key="1">
    <citation type="submission" date="2016-04" db="EMBL/GenBank/DDBJ databases">
        <authorList>
            <person name="Evans L.H."/>
            <person name="Alamgir A."/>
            <person name="Owens N."/>
            <person name="Weber N.D."/>
            <person name="Virtaneva K."/>
            <person name="Barbian K."/>
            <person name="Babar A."/>
            <person name="Rosenke K."/>
        </authorList>
    </citation>
    <scope>NUCLEOTIDE SEQUENCE</scope>
    <source>
        <strain evidence="1">86-2</strain>
    </source>
</reference>
<accession>A0A212JR84</accession>